<accession>A0A1C5JKF5</accession>
<evidence type="ECO:0000313" key="6">
    <source>
        <dbReference type="EMBL" id="SCG71040.1"/>
    </source>
</evidence>
<feature type="binding site" evidence="3">
    <location>
        <begin position="980"/>
        <end position="987"/>
    </location>
    <ligand>
        <name>ATP</name>
        <dbReference type="ChEBI" id="CHEBI:30616"/>
    </ligand>
</feature>
<dbReference type="RefSeq" id="WP_091302893.1">
    <property type="nucleotide sequence ID" value="NZ_FMDN01000038.1"/>
</dbReference>
<dbReference type="SUPFAM" id="SSF52540">
    <property type="entry name" value="P-loop containing nucleoside triphosphate hydrolases"/>
    <property type="match status" value="3"/>
</dbReference>
<proteinExistence type="predicted"/>
<dbReference type="EMBL" id="FMDN01000038">
    <property type="protein sequence ID" value="SCG71040.1"/>
    <property type="molecule type" value="Genomic_DNA"/>
</dbReference>
<dbReference type="OrthoDB" id="9807790at2"/>
<evidence type="ECO:0000313" key="7">
    <source>
        <dbReference type="Proteomes" id="UP000199408"/>
    </source>
</evidence>
<keyword evidence="4" id="KW-0175">Coiled coil</keyword>
<keyword evidence="2 3" id="KW-0067">ATP-binding</keyword>
<dbReference type="GO" id="GO:0003677">
    <property type="term" value="F:DNA binding"/>
    <property type="evidence" value="ECO:0007669"/>
    <property type="project" value="InterPro"/>
</dbReference>
<evidence type="ECO:0000256" key="2">
    <source>
        <dbReference type="ARBA" id="ARBA00022840"/>
    </source>
</evidence>
<dbReference type="STRING" id="47864.GA0070560_1387"/>
<dbReference type="PANTHER" id="PTHR22683:SF1">
    <property type="entry name" value="TYPE VII SECRETION SYSTEM PROTEIN ESSC"/>
    <property type="match status" value="1"/>
</dbReference>
<dbReference type="InterPro" id="IPR003593">
    <property type="entry name" value="AAA+_ATPase"/>
</dbReference>
<evidence type="ECO:0000256" key="3">
    <source>
        <dbReference type="PROSITE-ProRule" id="PRU00289"/>
    </source>
</evidence>
<dbReference type="PANTHER" id="PTHR22683">
    <property type="entry name" value="SPORULATION PROTEIN RELATED"/>
    <property type="match status" value="1"/>
</dbReference>
<feature type="domain" description="FtsK" evidence="5">
    <location>
        <begin position="623"/>
        <end position="815"/>
    </location>
</feature>
<organism evidence="6 7">
    <name type="scientific">Micromonospora halophytica</name>
    <dbReference type="NCBI Taxonomy" id="47864"/>
    <lineage>
        <taxon>Bacteria</taxon>
        <taxon>Bacillati</taxon>
        <taxon>Actinomycetota</taxon>
        <taxon>Actinomycetes</taxon>
        <taxon>Micromonosporales</taxon>
        <taxon>Micromonosporaceae</taxon>
        <taxon>Micromonospora</taxon>
    </lineage>
</organism>
<name>A0A1C5JKF5_9ACTN</name>
<reference evidence="7" key="1">
    <citation type="submission" date="2016-06" db="EMBL/GenBank/DDBJ databases">
        <authorList>
            <person name="Varghese N."/>
        </authorList>
    </citation>
    <scope>NUCLEOTIDE SEQUENCE [LARGE SCALE GENOMIC DNA]</scope>
    <source>
        <strain evidence="7">DSM 43171</strain>
    </source>
</reference>
<dbReference type="GO" id="GO:0005524">
    <property type="term" value="F:ATP binding"/>
    <property type="evidence" value="ECO:0007669"/>
    <property type="project" value="UniProtKB-UniRule"/>
</dbReference>
<evidence type="ECO:0000256" key="1">
    <source>
        <dbReference type="ARBA" id="ARBA00022741"/>
    </source>
</evidence>
<dbReference type="Gene3D" id="3.40.50.300">
    <property type="entry name" value="P-loop containing nucleotide triphosphate hydrolases"/>
    <property type="match status" value="4"/>
</dbReference>
<dbReference type="CDD" id="cd01127">
    <property type="entry name" value="TrwB_TraG_TraD_VirD4"/>
    <property type="match status" value="1"/>
</dbReference>
<gene>
    <name evidence="6" type="ORF">GA0070560_1387</name>
</gene>
<evidence type="ECO:0000259" key="5">
    <source>
        <dbReference type="PROSITE" id="PS50901"/>
    </source>
</evidence>
<protein>
    <submittedName>
        <fullName evidence="6">DNA segregation ATPase FtsK/SpoIIIE, S-DNA-T family</fullName>
    </submittedName>
</protein>
<feature type="coiled-coil region" evidence="4">
    <location>
        <begin position="272"/>
        <end position="299"/>
    </location>
</feature>
<dbReference type="SMART" id="SM00382">
    <property type="entry name" value="AAA"/>
    <property type="match status" value="3"/>
</dbReference>
<dbReference type="InterPro" id="IPR050206">
    <property type="entry name" value="FtsK/SpoIIIE/SftA"/>
</dbReference>
<dbReference type="InterPro" id="IPR027417">
    <property type="entry name" value="P-loop_NTPase"/>
</dbReference>
<keyword evidence="7" id="KW-1185">Reference proteome</keyword>
<sequence length="1450" mass="154260">MRLNVSVLSDASPAAEPLVVEAEPGTSVGAFTAELAGAVGGRPGTLFHGVTPLDPRLSLAEARIGAGAELGLNRPARPPAGRAGAVEVRLVGGPGAGGIVLLPPGEYEVGSAPACRVRLAGDVPPVAARLLVTAGRTVEVTAVSAMEMDGKPLDGTAEWPAGRQVAIGGILLELAAGVPLRAPLTRAPDGFTWEFNRQPRFFPQIPGGQFRLPVEPTKPDKSPIPLVTLLLMPAIGALVGILATGNWRFIFLALVSPLGALLTQFGTKRRGRQSFAEQTQEYEEKLARVRADIDEAVLEEQRARRYAYPDPASTGRIATLPGERLWERRWRDDDFLALRVGTCSMPSAVRVEDPALDEHRRITVPELGQVPVAVDVRDSGVVGVAGDRLARLTPWLVAQAAALHSPDDLRICVLTEASGEQRWSWLRWLPHVRPDSEEAYVRIGTSAESVSRRITELNRVIAARSAGDRQNGAERGGTTGEPDILVVLDGARRLRSMPGAVTLLRDGPAVGVYVLCLEPEERLLPEECRAVVVSGAGGASLRTAKAAQVVGIRADEPDAGWYERAARRMAPLGAAGDGDDAVLPQSARLLDILDLEPPTPEKIEAGWAVRPRSTEAVLGAGLDGRFAIDLVRDGPHALIAGTTGAGKSELLQTLVATLAVANRPDEMTFVLVDYKGGSAFAECEQLPHTVGMVTDLDTHLVERALTSLGAELRRREHVLADAGVSDIVRFQERRARDRSMPLMPRLVLVIDEFASMVRELPDFVTGLVNIAQRGRSLGIHLVLATQRPSGAVTPDIRANTNLRIALRTTDQGESRDIIDAPDAGELSPRTPGRAYARLGYAALLPFQAGRIGGKRPVLGERADQVRVEVTHVDWTRLGDPVSARRVAPASAVGVADTDLRELVGAIVAATERMGVPRQPSPWLPPLAEVTQWAEVPQPAVAAVPGDLGAVAYGIVDLPAAQSREPLLFDPDRTGHVFFIGSSRSGRSQALRTLVAALAARNSTADVHVYAIDCGNGALLPLAGLPHCGAVVDRLQTERLDRMLTWFNTELTRRQSLFGEQRVADLAEQRRSAPPEQRLPHLMLLVDRFEVFERDFATHDNGSYLERLSRLLRDGAGVGIHVVLAGDKVLGSGRFAGATEEKLVLRLNDRSDYSLLGLNLRDVPPEQGPGRAIRISDHAEAQIAVLAPDTTGQGQAAALTEGARRITDRDAAVPATARPRRFAALPDLIGYAEVRRMAPEKGRALSAFVGVGGDEVVPLGPDFVDIPTFAIGGPPRSGRSTALLTVARSLLENGTGLLVVAPRRSPLRDLAGHPGVTGVVTDAGVAAVDFRQLLKSIPEETGAVVVDDAELLAQSDIDGDLNMLARGAAGNGWGLVVAGNAEALSLGLAGWLTQLKRNRAGLLIGPQSITDGELIGMRIPRGIVGQAAQPGRAYLHLGDGVLTAVQVPKAD</sequence>
<feature type="domain" description="FtsK" evidence="5">
    <location>
        <begin position="963"/>
        <end position="1157"/>
    </location>
</feature>
<keyword evidence="1 3" id="KW-0547">Nucleotide-binding</keyword>
<dbReference type="Pfam" id="PF01580">
    <property type="entry name" value="FtsK_SpoIIIE"/>
    <property type="match status" value="2"/>
</dbReference>
<dbReference type="PROSITE" id="PS50901">
    <property type="entry name" value="FTSK"/>
    <property type="match status" value="2"/>
</dbReference>
<dbReference type="InterPro" id="IPR002543">
    <property type="entry name" value="FtsK_dom"/>
</dbReference>
<evidence type="ECO:0000256" key="4">
    <source>
        <dbReference type="SAM" id="Coils"/>
    </source>
</evidence>
<dbReference type="Proteomes" id="UP000199408">
    <property type="component" value="Unassembled WGS sequence"/>
</dbReference>
<feature type="binding site" evidence="3">
    <location>
        <begin position="641"/>
        <end position="648"/>
    </location>
    <ligand>
        <name>ATP</name>
        <dbReference type="ChEBI" id="CHEBI:30616"/>
    </ligand>
</feature>